<feature type="signal peptide" evidence="1">
    <location>
        <begin position="1"/>
        <end position="17"/>
    </location>
</feature>
<dbReference type="PANTHER" id="PTHR33513:SF21">
    <property type="entry name" value="JMJN DOMAIN-CONTAINING PROTEIN"/>
    <property type="match status" value="1"/>
</dbReference>
<dbReference type="EMBL" id="EQ973899">
    <property type="protein sequence ID" value="EEF39616.1"/>
    <property type="molecule type" value="Genomic_DNA"/>
</dbReference>
<gene>
    <name evidence="3" type="ORF">RCOM_0522400</name>
</gene>
<sequence>MAALKWFLSSAFTQVFGHMDTGTITTVQRNEVTACPNNQECVSNLKEARMMKKEDYPGGFQVPLHYPRYSKADYEKMEDWRLDMLLNEYGLCFKGTLDEKRAFAMGSFLWPDQL</sequence>
<organism evidence="3 4">
    <name type="scientific">Ricinus communis</name>
    <name type="common">Castor bean</name>
    <dbReference type="NCBI Taxonomy" id="3988"/>
    <lineage>
        <taxon>Eukaryota</taxon>
        <taxon>Viridiplantae</taxon>
        <taxon>Streptophyta</taxon>
        <taxon>Embryophyta</taxon>
        <taxon>Tracheophyta</taxon>
        <taxon>Spermatophyta</taxon>
        <taxon>Magnoliopsida</taxon>
        <taxon>eudicotyledons</taxon>
        <taxon>Gunneridae</taxon>
        <taxon>Pentapetalae</taxon>
        <taxon>rosids</taxon>
        <taxon>fabids</taxon>
        <taxon>Malpighiales</taxon>
        <taxon>Euphorbiaceae</taxon>
        <taxon>Acalyphoideae</taxon>
        <taxon>Acalypheae</taxon>
        <taxon>Ricinus</taxon>
    </lineage>
</organism>
<keyword evidence="4" id="KW-1185">Reference proteome</keyword>
<dbReference type="STRING" id="3988.B9S9U6"/>
<dbReference type="OrthoDB" id="1932905at2759"/>
<dbReference type="InterPro" id="IPR056139">
    <property type="entry name" value="DUF7722"/>
</dbReference>
<feature type="domain" description="DUF7722" evidence="2">
    <location>
        <begin position="66"/>
        <end position="111"/>
    </location>
</feature>
<dbReference type="Proteomes" id="UP000008311">
    <property type="component" value="Unassembled WGS sequence"/>
</dbReference>
<dbReference type="KEGG" id="rcu:8286850"/>
<evidence type="ECO:0000313" key="3">
    <source>
        <dbReference type="EMBL" id="EEF39616.1"/>
    </source>
</evidence>
<evidence type="ECO:0000259" key="2">
    <source>
        <dbReference type="Pfam" id="PF24847"/>
    </source>
</evidence>
<dbReference type="PANTHER" id="PTHR33513">
    <property type="entry name" value="OS06G0523300 PROTEIN"/>
    <property type="match status" value="1"/>
</dbReference>
<dbReference type="OMA" id="MMKKEEF"/>
<dbReference type="InParanoid" id="B9S9U6"/>
<feature type="chain" id="PRO_5002889187" description="DUF7722 domain-containing protein" evidence="1">
    <location>
        <begin position="18"/>
        <end position="114"/>
    </location>
</feature>
<dbReference type="Pfam" id="PF24847">
    <property type="entry name" value="DUF7722"/>
    <property type="match status" value="1"/>
</dbReference>
<reference evidence="4" key="1">
    <citation type="journal article" date="2010" name="Nat. Biotechnol.">
        <title>Draft genome sequence of the oilseed species Ricinus communis.</title>
        <authorList>
            <person name="Chan A.P."/>
            <person name="Crabtree J."/>
            <person name="Zhao Q."/>
            <person name="Lorenzi H."/>
            <person name="Orvis J."/>
            <person name="Puiu D."/>
            <person name="Melake-Berhan A."/>
            <person name="Jones K.M."/>
            <person name="Redman J."/>
            <person name="Chen G."/>
            <person name="Cahoon E.B."/>
            <person name="Gedil M."/>
            <person name="Stanke M."/>
            <person name="Haas B.J."/>
            <person name="Wortman J.R."/>
            <person name="Fraser-Liggett C.M."/>
            <person name="Ravel J."/>
            <person name="Rabinowicz P.D."/>
        </authorList>
    </citation>
    <scope>NUCLEOTIDE SEQUENCE [LARGE SCALE GENOMIC DNA]</scope>
    <source>
        <strain evidence="4">cv. Hale</strain>
    </source>
</reference>
<name>B9S9U6_RICCO</name>
<dbReference type="AlphaFoldDB" id="B9S9U6"/>
<evidence type="ECO:0000313" key="4">
    <source>
        <dbReference type="Proteomes" id="UP000008311"/>
    </source>
</evidence>
<evidence type="ECO:0000256" key="1">
    <source>
        <dbReference type="SAM" id="SignalP"/>
    </source>
</evidence>
<proteinExistence type="predicted"/>
<accession>B9S9U6</accession>
<keyword evidence="1" id="KW-0732">Signal</keyword>
<dbReference type="eggNOG" id="ENOG502S5VI">
    <property type="taxonomic scope" value="Eukaryota"/>
</dbReference>
<protein>
    <recommendedName>
        <fullName evidence="2">DUF7722 domain-containing protein</fullName>
    </recommendedName>
</protein>
<dbReference type="FunCoup" id="B9S9U6">
    <property type="interactions" value="22"/>
</dbReference>